<dbReference type="SUPFAM" id="SSF52799">
    <property type="entry name" value="(Phosphotyrosine protein) phosphatases II"/>
    <property type="match status" value="1"/>
</dbReference>
<dbReference type="Gene3D" id="3.90.190.10">
    <property type="entry name" value="Protein tyrosine phosphatase superfamily"/>
    <property type="match status" value="2"/>
</dbReference>
<evidence type="ECO:0000256" key="1">
    <source>
        <dbReference type="SAM" id="SignalP"/>
    </source>
</evidence>
<dbReference type="AlphaFoldDB" id="A0A210R3X6"/>
<sequence>MATVQFRIVLICTVIYACNAAHQKRFLFRDVFPDRVNPNSLQKLWWIRKMSPDLYLTGRLTERQIKYASEGGFRSIITLFRFNSPGNLGLETFTTTDGAKTMAYAVNMGFRAILDSEDDWYKVSTVQKLTSAIAEMEKPILMHCHRAHTITFATLMYMANQTRVDPNFRPRITSDVFYEVTASLGLDFTANNTSEVVSKITGSPLPKVFPNTTAYPVEWSNYWLVHFVYKSWFVGGQILSTHIPAIVGTGFKHVINLRLGTSTHNQPSQETVTLLNIVDGTPTYGNATIGPRQSPDTLVRTRIDLDKATTYISATSSVNYEQRNSLEFGDGVGYNEGLEQVAVEKAGLTYHHLPLDNGRQYSRELFSEFKDKFLEIGETGEPVLVHCSDSRRAAYLTVLAAALQDGQDLNWALSKLDEIGFPVGPMTSPDVYRMYVAWLTDSSGNEIGRR</sequence>
<name>A0A210R3X6_MIZYE</name>
<keyword evidence="3" id="KW-1185">Reference proteome</keyword>
<proteinExistence type="predicted"/>
<gene>
    <name evidence="2" type="ORF">KP79_PYT11157</name>
</gene>
<dbReference type="EMBL" id="NEDP02000506">
    <property type="protein sequence ID" value="OWF55707.1"/>
    <property type="molecule type" value="Genomic_DNA"/>
</dbReference>
<dbReference type="OrthoDB" id="6123911at2759"/>
<evidence type="ECO:0000313" key="2">
    <source>
        <dbReference type="EMBL" id="OWF55707.1"/>
    </source>
</evidence>
<comment type="caution">
    <text evidence="2">The sequence shown here is derived from an EMBL/GenBank/DDBJ whole genome shotgun (WGS) entry which is preliminary data.</text>
</comment>
<feature type="chain" id="PRO_5012261941" evidence="1">
    <location>
        <begin position="21"/>
        <end position="450"/>
    </location>
</feature>
<accession>A0A210R3X6</accession>
<dbReference type="PROSITE" id="PS51257">
    <property type="entry name" value="PROKAR_LIPOPROTEIN"/>
    <property type="match status" value="1"/>
</dbReference>
<reference evidence="2 3" key="1">
    <citation type="journal article" date="2017" name="Nat. Ecol. Evol.">
        <title>Scallop genome provides insights into evolution of bilaterian karyotype and development.</title>
        <authorList>
            <person name="Wang S."/>
            <person name="Zhang J."/>
            <person name="Jiao W."/>
            <person name="Li J."/>
            <person name="Xun X."/>
            <person name="Sun Y."/>
            <person name="Guo X."/>
            <person name="Huan P."/>
            <person name="Dong B."/>
            <person name="Zhang L."/>
            <person name="Hu X."/>
            <person name="Sun X."/>
            <person name="Wang J."/>
            <person name="Zhao C."/>
            <person name="Wang Y."/>
            <person name="Wang D."/>
            <person name="Huang X."/>
            <person name="Wang R."/>
            <person name="Lv J."/>
            <person name="Li Y."/>
            <person name="Zhang Z."/>
            <person name="Liu B."/>
            <person name="Lu W."/>
            <person name="Hui Y."/>
            <person name="Liang J."/>
            <person name="Zhou Z."/>
            <person name="Hou R."/>
            <person name="Li X."/>
            <person name="Liu Y."/>
            <person name="Li H."/>
            <person name="Ning X."/>
            <person name="Lin Y."/>
            <person name="Zhao L."/>
            <person name="Xing Q."/>
            <person name="Dou J."/>
            <person name="Li Y."/>
            <person name="Mao J."/>
            <person name="Guo H."/>
            <person name="Dou H."/>
            <person name="Li T."/>
            <person name="Mu C."/>
            <person name="Jiang W."/>
            <person name="Fu Q."/>
            <person name="Fu X."/>
            <person name="Miao Y."/>
            <person name="Liu J."/>
            <person name="Yu Q."/>
            <person name="Li R."/>
            <person name="Liao H."/>
            <person name="Li X."/>
            <person name="Kong Y."/>
            <person name="Jiang Z."/>
            <person name="Chourrout D."/>
            <person name="Li R."/>
            <person name="Bao Z."/>
        </authorList>
    </citation>
    <scope>NUCLEOTIDE SEQUENCE [LARGE SCALE GENOMIC DNA]</scope>
    <source>
        <strain evidence="2 3">PY_sf001</strain>
    </source>
</reference>
<evidence type="ECO:0000313" key="3">
    <source>
        <dbReference type="Proteomes" id="UP000242188"/>
    </source>
</evidence>
<protein>
    <submittedName>
        <fullName evidence="2">Uncharacterized protein</fullName>
    </submittedName>
</protein>
<dbReference type="InterPro" id="IPR029021">
    <property type="entry name" value="Prot-tyrosine_phosphatase-like"/>
</dbReference>
<dbReference type="Proteomes" id="UP000242188">
    <property type="component" value="Unassembled WGS sequence"/>
</dbReference>
<feature type="signal peptide" evidence="1">
    <location>
        <begin position="1"/>
        <end position="20"/>
    </location>
</feature>
<keyword evidence="1" id="KW-0732">Signal</keyword>
<organism evidence="2 3">
    <name type="scientific">Mizuhopecten yessoensis</name>
    <name type="common">Japanese scallop</name>
    <name type="synonym">Patinopecten yessoensis</name>
    <dbReference type="NCBI Taxonomy" id="6573"/>
    <lineage>
        <taxon>Eukaryota</taxon>
        <taxon>Metazoa</taxon>
        <taxon>Spiralia</taxon>
        <taxon>Lophotrochozoa</taxon>
        <taxon>Mollusca</taxon>
        <taxon>Bivalvia</taxon>
        <taxon>Autobranchia</taxon>
        <taxon>Pteriomorphia</taxon>
        <taxon>Pectinida</taxon>
        <taxon>Pectinoidea</taxon>
        <taxon>Pectinidae</taxon>
        <taxon>Mizuhopecten</taxon>
    </lineage>
</organism>